<evidence type="ECO:0000313" key="1">
    <source>
        <dbReference type="EMBL" id="TWU09736.1"/>
    </source>
</evidence>
<dbReference type="Proteomes" id="UP000319908">
    <property type="component" value="Unassembled WGS sequence"/>
</dbReference>
<organism evidence="1 2">
    <name type="scientific">Allorhodopirellula heiligendammensis</name>
    <dbReference type="NCBI Taxonomy" id="2714739"/>
    <lineage>
        <taxon>Bacteria</taxon>
        <taxon>Pseudomonadati</taxon>
        <taxon>Planctomycetota</taxon>
        <taxon>Planctomycetia</taxon>
        <taxon>Pirellulales</taxon>
        <taxon>Pirellulaceae</taxon>
        <taxon>Allorhodopirellula</taxon>
    </lineage>
</organism>
<sequence length="70" mass="8262">MSEYQYIYFAAVDRALDDKQLAFMEKQSTRANATRWQFEVEYNYSDFRGNAIEMVRRGVTVHQSQSVAWG</sequence>
<comment type="caution">
    <text evidence="1">The sequence shown here is derived from an EMBL/GenBank/DDBJ whole genome shotgun (WGS) entry which is preliminary data.</text>
</comment>
<dbReference type="EMBL" id="SJPU01000009">
    <property type="protein sequence ID" value="TWU09736.1"/>
    <property type="molecule type" value="Genomic_DNA"/>
</dbReference>
<name>A0A5C6BEL9_9BACT</name>
<protein>
    <submittedName>
        <fullName evidence="1">Uncharacterized protein</fullName>
    </submittedName>
</protein>
<accession>A0A5C6BEL9</accession>
<dbReference type="OrthoDB" id="9066681at2"/>
<keyword evidence="2" id="KW-1185">Reference proteome</keyword>
<proteinExistence type="predicted"/>
<gene>
    <name evidence="1" type="ORF">Poly21_55410</name>
</gene>
<dbReference type="RefSeq" id="WP_146409965.1">
    <property type="nucleotide sequence ID" value="NZ_SJPU01000009.1"/>
</dbReference>
<evidence type="ECO:0000313" key="2">
    <source>
        <dbReference type="Proteomes" id="UP000319908"/>
    </source>
</evidence>
<reference evidence="1 2" key="1">
    <citation type="journal article" date="2020" name="Antonie Van Leeuwenhoek">
        <title>Rhodopirellula heiligendammensis sp. nov., Rhodopirellula pilleata sp. nov., and Rhodopirellula solitaria sp. nov. isolated from natural or artificial marine surfaces in Northern Germany and California, USA, and emended description of the genus Rhodopirellula.</title>
        <authorList>
            <person name="Kallscheuer N."/>
            <person name="Wiegand S."/>
            <person name="Jogler M."/>
            <person name="Boedeker C."/>
            <person name="Peeters S.H."/>
            <person name="Rast P."/>
            <person name="Heuer A."/>
            <person name="Jetten M.S.M."/>
            <person name="Rohde M."/>
            <person name="Jogler C."/>
        </authorList>
    </citation>
    <scope>NUCLEOTIDE SEQUENCE [LARGE SCALE GENOMIC DNA]</scope>
    <source>
        <strain evidence="1 2">Poly21</strain>
    </source>
</reference>
<dbReference type="AlphaFoldDB" id="A0A5C6BEL9"/>